<proteinExistence type="predicted"/>
<sequence length="75" mass="8601">MYLAFKTQSRYLRLLTLDRPPKVPPFVSLRLLRARCPLLDGFLLHLRVMTFHGIRAHLIVVAARCPLLDGHDLAP</sequence>
<organism evidence="1 2">
    <name type="scientific">Caerostris extrusa</name>
    <name type="common">Bark spider</name>
    <name type="synonym">Caerostris bankana</name>
    <dbReference type="NCBI Taxonomy" id="172846"/>
    <lineage>
        <taxon>Eukaryota</taxon>
        <taxon>Metazoa</taxon>
        <taxon>Ecdysozoa</taxon>
        <taxon>Arthropoda</taxon>
        <taxon>Chelicerata</taxon>
        <taxon>Arachnida</taxon>
        <taxon>Araneae</taxon>
        <taxon>Araneomorphae</taxon>
        <taxon>Entelegynae</taxon>
        <taxon>Araneoidea</taxon>
        <taxon>Araneidae</taxon>
        <taxon>Caerostris</taxon>
    </lineage>
</organism>
<comment type="caution">
    <text evidence="1">The sequence shown here is derived from an EMBL/GenBank/DDBJ whole genome shotgun (WGS) entry which is preliminary data.</text>
</comment>
<reference evidence="1 2" key="1">
    <citation type="submission" date="2021-06" db="EMBL/GenBank/DDBJ databases">
        <title>Caerostris extrusa draft genome.</title>
        <authorList>
            <person name="Kono N."/>
            <person name="Arakawa K."/>
        </authorList>
    </citation>
    <scope>NUCLEOTIDE SEQUENCE [LARGE SCALE GENOMIC DNA]</scope>
</reference>
<protein>
    <submittedName>
        <fullName evidence="1">Uncharacterized protein</fullName>
    </submittedName>
</protein>
<dbReference type="AlphaFoldDB" id="A0AAV4WTD3"/>
<dbReference type="Proteomes" id="UP001054945">
    <property type="component" value="Unassembled WGS sequence"/>
</dbReference>
<name>A0AAV4WTD3_CAEEX</name>
<keyword evidence="2" id="KW-1185">Reference proteome</keyword>
<dbReference type="EMBL" id="BPLR01016666">
    <property type="protein sequence ID" value="GIY85573.1"/>
    <property type="molecule type" value="Genomic_DNA"/>
</dbReference>
<accession>A0AAV4WTD3</accession>
<evidence type="ECO:0000313" key="1">
    <source>
        <dbReference type="EMBL" id="GIY85573.1"/>
    </source>
</evidence>
<evidence type="ECO:0000313" key="2">
    <source>
        <dbReference type="Proteomes" id="UP001054945"/>
    </source>
</evidence>
<gene>
    <name evidence="1" type="ORF">CEXT_760021</name>
</gene>